<comment type="caution">
    <text evidence="1">The sequence shown here is derived from an EMBL/GenBank/DDBJ whole genome shotgun (WGS) entry which is preliminary data.</text>
</comment>
<evidence type="ECO:0000313" key="1">
    <source>
        <dbReference type="EMBL" id="MPN13386.1"/>
    </source>
</evidence>
<dbReference type="AlphaFoldDB" id="A0A645FIC8"/>
<accession>A0A645FIC8</accession>
<name>A0A645FIC8_9ZZZZ</name>
<gene>
    <name evidence="1" type="ORF">SDC9_160707</name>
</gene>
<organism evidence="1">
    <name type="scientific">bioreactor metagenome</name>
    <dbReference type="NCBI Taxonomy" id="1076179"/>
    <lineage>
        <taxon>unclassified sequences</taxon>
        <taxon>metagenomes</taxon>
        <taxon>ecological metagenomes</taxon>
    </lineage>
</organism>
<dbReference type="EMBL" id="VSSQ01059881">
    <property type="protein sequence ID" value="MPN13386.1"/>
    <property type="molecule type" value="Genomic_DNA"/>
</dbReference>
<sequence length="43" mass="5116">MNSNQDYMLVEENKSRTYIIRKNEKDLELAILSIMDAKDILKK</sequence>
<protein>
    <submittedName>
        <fullName evidence="1">Uncharacterized protein</fullName>
    </submittedName>
</protein>
<proteinExistence type="predicted"/>
<reference evidence="1" key="1">
    <citation type="submission" date="2019-08" db="EMBL/GenBank/DDBJ databases">
        <authorList>
            <person name="Kucharzyk K."/>
            <person name="Murdoch R.W."/>
            <person name="Higgins S."/>
            <person name="Loffler F."/>
        </authorList>
    </citation>
    <scope>NUCLEOTIDE SEQUENCE</scope>
</reference>